<dbReference type="SUPFAM" id="SSF57535">
    <property type="entry name" value="Complement control module/SCR domain"/>
    <property type="match status" value="3"/>
</dbReference>
<gene>
    <name evidence="9" type="primary">LOC106166336</name>
</gene>
<feature type="domain" description="Sushi" evidence="7">
    <location>
        <begin position="42"/>
        <end position="101"/>
    </location>
</feature>
<feature type="domain" description="Sushi" evidence="7">
    <location>
        <begin position="103"/>
        <end position="164"/>
    </location>
</feature>
<dbReference type="InterPro" id="IPR035976">
    <property type="entry name" value="Sushi/SCR/CCP_sf"/>
</dbReference>
<dbReference type="Gene3D" id="2.10.70.10">
    <property type="entry name" value="Complement Module, domain 1"/>
    <property type="match status" value="2"/>
</dbReference>
<reference evidence="9" key="1">
    <citation type="submission" date="2025-08" db="UniProtKB">
        <authorList>
            <consortium name="RefSeq"/>
        </authorList>
    </citation>
    <scope>IDENTIFICATION</scope>
    <source>
        <tissue evidence="9">Gonads</tissue>
    </source>
</reference>
<dbReference type="InterPro" id="IPR050350">
    <property type="entry name" value="Compl-Cell_Adhes-Reg"/>
</dbReference>
<organism evidence="8 9">
    <name type="scientific">Lingula anatina</name>
    <name type="common">Brachiopod</name>
    <name type="synonym">Lingula unguis</name>
    <dbReference type="NCBI Taxonomy" id="7574"/>
    <lineage>
        <taxon>Eukaryota</taxon>
        <taxon>Metazoa</taxon>
        <taxon>Spiralia</taxon>
        <taxon>Lophotrochozoa</taxon>
        <taxon>Brachiopoda</taxon>
        <taxon>Linguliformea</taxon>
        <taxon>Lingulata</taxon>
        <taxon>Lingulida</taxon>
        <taxon>Linguloidea</taxon>
        <taxon>Lingulidae</taxon>
        <taxon>Lingula</taxon>
    </lineage>
</organism>
<evidence type="ECO:0000256" key="6">
    <source>
        <dbReference type="SAM" id="Phobius"/>
    </source>
</evidence>
<proteinExistence type="predicted"/>
<keyword evidence="6" id="KW-1133">Transmembrane helix</keyword>
<evidence type="ECO:0000313" key="8">
    <source>
        <dbReference type="Proteomes" id="UP000085678"/>
    </source>
</evidence>
<keyword evidence="8" id="KW-1185">Reference proteome</keyword>
<evidence type="ECO:0000313" key="9">
    <source>
        <dbReference type="RefSeq" id="XP_013400318.1"/>
    </source>
</evidence>
<dbReference type="KEGG" id="lak:106166336"/>
<accession>A0A1S3IQH1</accession>
<dbReference type="SMART" id="SM00032">
    <property type="entry name" value="CCP"/>
    <property type="match status" value="2"/>
</dbReference>
<dbReference type="PROSITE" id="PS50923">
    <property type="entry name" value="SUSHI"/>
    <property type="match status" value="2"/>
</dbReference>
<dbReference type="InterPro" id="IPR000436">
    <property type="entry name" value="Sushi_SCR_CCP_dom"/>
</dbReference>
<evidence type="ECO:0000256" key="5">
    <source>
        <dbReference type="PROSITE-ProRule" id="PRU00302"/>
    </source>
</evidence>
<keyword evidence="9" id="KW-0675">Receptor</keyword>
<keyword evidence="4" id="KW-0325">Glycoprotein</keyword>
<dbReference type="RefSeq" id="XP_013400318.1">
    <property type="nucleotide sequence ID" value="XM_013544864.1"/>
</dbReference>
<dbReference type="PANTHER" id="PTHR19325:SF575">
    <property type="entry name" value="LOCOMOTION-RELATED PROTEIN HIKARU GENKI"/>
    <property type="match status" value="1"/>
</dbReference>
<dbReference type="AlphaFoldDB" id="A0A1S3IQH1"/>
<keyword evidence="3 5" id="KW-1015">Disulfide bond</keyword>
<evidence type="ECO:0000256" key="2">
    <source>
        <dbReference type="ARBA" id="ARBA00022737"/>
    </source>
</evidence>
<comment type="caution">
    <text evidence="5">Lacks conserved residue(s) required for the propagation of feature annotation.</text>
</comment>
<dbReference type="InParanoid" id="A0A1S3IQH1"/>
<keyword evidence="2" id="KW-0677">Repeat</keyword>
<dbReference type="Proteomes" id="UP000085678">
    <property type="component" value="Unplaced"/>
</dbReference>
<keyword evidence="6" id="KW-0812">Transmembrane</keyword>
<evidence type="ECO:0000256" key="3">
    <source>
        <dbReference type="ARBA" id="ARBA00023157"/>
    </source>
</evidence>
<evidence type="ECO:0000256" key="4">
    <source>
        <dbReference type="ARBA" id="ARBA00023180"/>
    </source>
</evidence>
<name>A0A1S3IQH1_LINAN</name>
<feature type="disulfide bond" evidence="5">
    <location>
        <begin position="105"/>
        <end position="148"/>
    </location>
</feature>
<evidence type="ECO:0000256" key="1">
    <source>
        <dbReference type="ARBA" id="ARBA00022659"/>
    </source>
</evidence>
<keyword evidence="6" id="KW-0472">Membrane</keyword>
<evidence type="ECO:0000259" key="7">
    <source>
        <dbReference type="PROSITE" id="PS50923"/>
    </source>
</evidence>
<keyword evidence="1 5" id="KW-0768">Sushi</keyword>
<dbReference type="Pfam" id="PF00084">
    <property type="entry name" value="Sushi"/>
    <property type="match status" value="2"/>
</dbReference>
<feature type="transmembrane region" description="Helical" evidence="6">
    <location>
        <begin position="188"/>
        <end position="213"/>
    </location>
</feature>
<dbReference type="GeneID" id="106166336"/>
<sequence length="231" mass="25473">MVGTVAIVTCVQGFLFPDFTLEKTLTCGASRQWEPPAVDCQRYCPPIAADHTIPRVNYTDPGVRVSFQCEIYHTFPNVSLRHDITCGYDGTWNDTVPACAEITNCPVLPNITNAVPVSDNTSVGVTVQYQCLNNMTFADDRPTRSTSCGRDGKWHPKLVVGCSGESFRFVPRSRKHAIDPVEAPGAPAIGSLGIIFVVTLLVGIVLLDTTTLFKQLRLMKRNLSRFLIKKR</sequence>
<protein>
    <submittedName>
        <fullName evidence="9">Complement receptor type 2</fullName>
    </submittedName>
</protein>
<dbReference type="PANTHER" id="PTHR19325">
    <property type="entry name" value="COMPLEMENT COMPONENT-RELATED SUSHI DOMAIN-CONTAINING"/>
    <property type="match status" value="1"/>
</dbReference>